<accession>A0ABN2LTE9</accession>
<dbReference type="InterPro" id="IPR004776">
    <property type="entry name" value="Mem_transp_PIN-like"/>
</dbReference>
<keyword evidence="6 7" id="KW-0472">Membrane</keyword>
<name>A0ABN2LTE9_9ACTN</name>
<dbReference type="Proteomes" id="UP001500218">
    <property type="component" value="Unassembled WGS sequence"/>
</dbReference>
<protein>
    <submittedName>
        <fullName evidence="8">AEC family transporter</fullName>
    </submittedName>
</protein>
<keyword evidence="2" id="KW-0813">Transport</keyword>
<keyword evidence="3" id="KW-1003">Cell membrane</keyword>
<dbReference type="RefSeq" id="WP_344128818.1">
    <property type="nucleotide sequence ID" value="NZ_BAAALT010000053.1"/>
</dbReference>
<feature type="transmembrane region" description="Helical" evidence="7">
    <location>
        <begin position="192"/>
        <end position="212"/>
    </location>
</feature>
<feature type="transmembrane region" description="Helical" evidence="7">
    <location>
        <begin position="66"/>
        <end position="83"/>
    </location>
</feature>
<evidence type="ECO:0000313" key="9">
    <source>
        <dbReference type="Proteomes" id="UP001500218"/>
    </source>
</evidence>
<organism evidence="8 9">
    <name type="scientific">Luedemannella flava</name>
    <dbReference type="NCBI Taxonomy" id="349316"/>
    <lineage>
        <taxon>Bacteria</taxon>
        <taxon>Bacillati</taxon>
        <taxon>Actinomycetota</taxon>
        <taxon>Actinomycetes</taxon>
        <taxon>Micromonosporales</taxon>
        <taxon>Micromonosporaceae</taxon>
        <taxon>Luedemannella</taxon>
    </lineage>
</organism>
<dbReference type="Pfam" id="PF03547">
    <property type="entry name" value="Mem_trans"/>
    <property type="match status" value="1"/>
</dbReference>
<feature type="transmembrane region" description="Helical" evidence="7">
    <location>
        <begin position="39"/>
        <end position="60"/>
    </location>
</feature>
<evidence type="ECO:0000256" key="6">
    <source>
        <dbReference type="ARBA" id="ARBA00023136"/>
    </source>
</evidence>
<dbReference type="PANTHER" id="PTHR36838:SF3">
    <property type="entry name" value="TRANSPORTER AUXIN EFFLUX CARRIER EC FAMILY"/>
    <property type="match status" value="1"/>
</dbReference>
<comment type="subcellular location">
    <subcellularLocation>
        <location evidence="1">Membrane</location>
        <topology evidence="1">Multi-pass membrane protein</topology>
    </subcellularLocation>
</comment>
<dbReference type="PANTHER" id="PTHR36838">
    <property type="entry name" value="AUXIN EFFLUX CARRIER FAMILY PROTEIN"/>
    <property type="match status" value="1"/>
</dbReference>
<sequence>MSTDLLLKLVAIFAVIAIGFAAGRAGVVGPNAAETLSAATFNIFAPALLFRTMAGVSLATLPWRMLAVYFVPTVLLMLGVYGWQKWRGGDGVGPVVRGLSVTFSNMVQLGIPVVTALFGTAGLTLHIALISLHAVILLTTATVLAEISRNDGRSLIGQTVRRSLIHPVTLPILLGLAYHATGLPIPGVIDDVLAGLGVAVVPLSLVTIGLSLQQYGLRGSGRTAAGLALTKLVVHPLLVLTTAWLVGLRGLPLTIAVLCAALPTGANVLLFAGRYRSHQGEATATIVFATFAYAVTVTAWLFVVT</sequence>
<evidence type="ECO:0000313" key="8">
    <source>
        <dbReference type="EMBL" id="GAA1798946.1"/>
    </source>
</evidence>
<feature type="transmembrane region" description="Helical" evidence="7">
    <location>
        <begin position="253"/>
        <end position="272"/>
    </location>
</feature>
<keyword evidence="4 7" id="KW-0812">Transmembrane</keyword>
<dbReference type="EMBL" id="BAAALT010000053">
    <property type="protein sequence ID" value="GAA1798946.1"/>
    <property type="molecule type" value="Genomic_DNA"/>
</dbReference>
<keyword evidence="9" id="KW-1185">Reference proteome</keyword>
<evidence type="ECO:0000256" key="1">
    <source>
        <dbReference type="ARBA" id="ARBA00004141"/>
    </source>
</evidence>
<evidence type="ECO:0000256" key="2">
    <source>
        <dbReference type="ARBA" id="ARBA00022448"/>
    </source>
</evidence>
<evidence type="ECO:0000256" key="4">
    <source>
        <dbReference type="ARBA" id="ARBA00022692"/>
    </source>
</evidence>
<evidence type="ECO:0000256" key="7">
    <source>
        <dbReference type="SAM" id="Phobius"/>
    </source>
</evidence>
<gene>
    <name evidence="8" type="ORF">GCM10009682_20710</name>
</gene>
<evidence type="ECO:0000256" key="3">
    <source>
        <dbReference type="ARBA" id="ARBA00022475"/>
    </source>
</evidence>
<proteinExistence type="predicted"/>
<feature type="transmembrane region" description="Helical" evidence="7">
    <location>
        <begin position="124"/>
        <end position="144"/>
    </location>
</feature>
<keyword evidence="5 7" id="KW-1133">Transmembrane helix</keyword>
<evidence type="ECO:0000256" key="5">
    <source>
        <dbReference type="ARBA" id="ARBA00022989"/>
    </source>
</evidence>
<feature type="transmembrane region" description="Helical" evidence="7">
    <location>
        <begin position="284"/>
        <end position="303"/>
    </location>
</feature>
<feature type="transmembrane region" description="Helical" evidence="7">
    <location>
        <begin position="224"/>
        <end position="247"/>
    </location>
</feature>
<comment type="caution">
    <text evidence="8">The sequence shown here is derived from an EMBL/GenBank/DDBJ whole genome shotgun (WGS) entry which is preliminary data.</text>
</comment>
<reference evidence="8 9" key="1">
    <citation type="journal article" date="2019" name="Int. J. Syst. Evol. Microbiol.">
        <title>The Global Catalogue of Microorganisms (GCM) 10K type strain sequencing project: providing services to taxonomists for standard genome sequencing and annotation.</title>
        <authorList>
            <consortium name="The Broad Institute Genomics Platform"/>
            <consortium name="The Broad Institute Genome Sequencing Center for Infectious Disease"/>
            <person name="Wu L."/>
            <person name="Ma J."/>
        </authorList>
    </citation>
    <scope>NUCLEOTIDE SEQUENCE [LARGE SCALE GENOMIC DNA]</scope>
    <source>
        <strain evidence="8 9">JCM 13250</strain>
    </source>
</reference>
<feature type="transmembrane region" description="Helical" evidence="7">
    <location>
        <begin position="6"/>
        <end position="27"/>
    </location>
</feature>
<feature type="transmembrane region" description="Helical" evidence="7">
    <location>
        <begin position="164"/>
        <end position="180"/>
    </location>
</feature>